<evidence type="ECO:0000313" key="7">
    <source>
        <dbReference type="Proteomes" id="UP000279908"/>
    </source>
</evidence>
<dbReference type="GO" id="GO:0046872">
    <property type="term" value="F:metal ion binding"/>
    <property type="evidence" value="ECO:0007669"/>
    <property type="project" value="UniProtKB-KW"/>
</dbReference>
<gene>
    <name evidence="6" type="ORF">EKD02_01060</name>
</gene>
<dbReference type="InterPro" id="IPR004017">
    <property type="entry name" value="Cys_rich_dom"/>
</dbReference>
<evidence type="ECO:0000256" key="2">
    <source>
        <dbReference type="ARBA" id="ARBA00023002"/>
    </source>
</evidence>
<dbReference type="SUPFAM" id="SSF46548">
    <property type="entry name" value="alpha-helical ferredoxin"/>
    <property type="match status" value="1"/>
</dbReference>
<dbReference type="PANTHER" id="PTHR42947">
    <property type="entry name" value="COB--COM HETERODISULFIDE REDUCTASE SUBUNIT B 1"/>
    <property type="match status" value="1"/>
</dbReference>
<dbReference type="Gene3D" id="1.10.1060.10">
    <property type="entry name" value="Alpha-helical ferredoxin"/>
    <property type="match status" value="1"/>
</dbReference>
<feature type="domain" description="4Fe-4S ferredoxin-type" evidence="5">
    <location>
        <begin position="69"/>
        <end position="98"/>
    </location>
</feature>
<dbReference type="Proteomes" id="UP000279908">
    <property type="component" value="Unassembled WGS sequence"/>
</dbReference>
<proteinExistence type="predicted"/>
<organism evidence="6 7">
    <name type="scientific">Chlorobium phaeovibrioides</name>
    <dbReference type="NCBI Taxonomy" id="1094"/>
    <lineage>
        <taxon>Bacteria</taxon>
        <taxon>Pseudomonadati</taxon>
        <taxon>Chlorobiota</taxon>
        <taxon>Chlorobiia</taxon>
        <taxon>Chlorobiales</taxon>
        <taxon>Chlorobiaceae</taxon>
        <taxon>Chlorobium/Pelodictyon group</taxon>
        <taxon>Chlorobium</taxon>
    </lineage>
</organism>
<feature type="domain" description="4Fe-4S ferredoxin-type" evidence="5">
    <location>
        <begin position="26"/>
        <end position="55"/>
    </location>
</feature>
<comment type="caution">
    <text evidence="6">The sequence shown here is derived from an EMBL/GenBank/DDBJ whole genome shotgun (WGS) entry which is preliminary data.</text>
</comment>
<evidence type="ECO:0000256" key="1">
    <source>
        <dbReference type="ARBA" id="ARBA00022723"/>
    </source>
</evidence>
<dbReference type="PANTHER" id="PTHR42947:SF1">
    <property type="entry name" value="COB--COM HETERODISULFIDE REDUCTASE SUBUNIT B 1"/>
    <property type="match status" value="1"/>
</dbReference>
<dbReference type="Gene3D" id="1.20.1050.140">
    <property type="match status" value="1"/>
</dbReference>
<keyword evidence="2" id="KW-0560">Oxidoreductase</keyword>
<keyword evidence="1" id="KW-0479">Metal-binding</keyword>
<keyword evidence="3" id="KW-0408">Iron</keyword>
<accession>A0A3S0U2Q8</accession>
<dbReference type="InterPro" id="IPR009051">
    <property type="entry name" value="Helical_ferredxn"/>
</dbReference>
<dbReference type="RefSeq" id="WP_126383399.1">
    <property type="nucleotide sequence ID" value="NZ_RXYK01000001.1"/>
</dbReference>
<dbReference type="Pfam" id="PF02754">
    <property type="entry name" value="CCG"/>
    <property type="match status" value="2"/>
</dbReference>
<name>A0A3S0U2Q8_CHLPH</name>
<dbReference type="EMBL" id="RXYK01000001">
    <property type="protein sequence ID" value="RTY40016.1"/>
    <property type="molecule type" value="Genomic_DNA"/>
</dbReference>
<evidence type="ECO:0000256" key="3">
    <source>
        <dbReference type="ARBA" id="ARBA00023004"/>
    </source>
</evidence>
<dbReference type="PROSITE" id="PS00198">
    <property type="entry name" value="4FE4S_FER_1"/>
    <property type="match status" value="1"/>
</dbReference>
<dbReference type="GO" id="GO:0016491">
    <property type="term" value="F:oxidoreductase activity"/>
    <property type="evidence" value="ECO:0007669"/>
    <property type="project" value="UniProtKB-KW"/>
</dbReference>
<dbReference type="PROSITE" id="PS51379">
    <property type="entry name" value="4FE4S_FER_2"/>
    <property type="match status" value="2"/>
</dbReference>
<keyword evidence="4" id="KW-0411">Iron-sulfur</keyword>
<dbReference type="InterPro" id="IPR017900">
    <property type="entry name" value="4Fe4S_Fe_S_CS"/>
</dbReference>
<dbReference type="InterPro" id="IPR017896">
    <property type="entry name" value="4Fe4S_Fe-S-bd"/>
</dbReference>
<sequence>MPPYQYSSVSESLLPDNGKLKQQIAEATGNDFNCCYQCGKCTAGCPAGNFMDNPPTRIMRLVQAGYIEEALKSDALWYCVGCQTCTARCPQNMDIAGTMDALRSLALESGIVSDDKAKKLVTAFHISFLNNVKKHGRLQELSLVNSYKLRTRSFLQDAGAGMTMIKEGKINILHSLSGRDDVKGKEQISAIFKASRTGKHLNVRKRRPKSASMITDGPVAITPGSPIGYYPGCSLTGTAKEYDISVRKMCELLGIKLREIPDWNCCGATSAHATNHKLSVLLPARNQALADDAGMEFVLTPCAACHNRQVTARKAILEDEELRHEVKEATGIEPTGRAEFIGVTQLLESLGEEAIRSRVTRPLSALRLACYYGCLLVRPLDDMRFDDPENPQKMESVVRALGANTVEWEFKIECCGAGHTLAQQGMVEDLTHSIAKNAANNGAEAFVVACPLCHANLDMRQESMRKRYGDLDPMPVYYISELVAIACGADPIEVAVGKHFVPALELLSKPSAP</sequence>
<dbReference type="Pfam" id="PF13187">
    <property type="entry name" value="Fer4_9"/>
    <property type="match status" value="1"/>
</dbReference>
<dbReference type="GO" id="GO:0051536">
    <property type="term" value="F:iron-sulfur cluster binding"/>
    <property type="evidence" value="ECO:0007669"/>
    <property type="project" value="UniProtKB-KW"/>
</dbReference>
<evidence type="ECO:0000313" key="6">
    <source>
        <dbReference type="EMBL" id="RTY40016.1"/>
    </source>
</evidence>
<evidence type="ECO:0000259" key="5">
    <source>
        <dbReference type="PROSITE" id="PS51379"/>
    </source>
</evidence>
<reference evidence="6 7" key="1">
    <citation type="submission" date="2018-12" db="EMBL/GenBank/DDBJ databases">
        <authorList>
            <person name="Lunina O.N."/>
            <person name="Grouzdev D.S."/>
            <person name="Gorlenko V.M."/>
            <person name="Savvichev A.S."/>
        </authorList>
    </citation>
    <scope>NUCLEOTIDE SEQUENCE [LARGE SCALE GENOMIC DNA]</scope>
    <source>
        <strain evidence="6 7">BrKhr-17</strain>
    </source>
</reference>
<evidence type="ECO:0000256" key="4">
    <source>
        <dbReference type="ARBA" id="ARBA00023014"/>
    </source>
</evidence>
<protein>
    <submittedName>
        <fullName evidence="6">4Fe-4S dicluster domain-containing protein</fullName>
    </submittedName>
</protein>
<dbReference type="InterPro" id="IPR051278">
    <property type="entry name" value="HdrB/HdrD_reductase"/>
</dbReference>
<dbReference type="AlphaFoldDB" id="A0A3S0U2Q8"/>